<accession>A0ABR1CLF0</accession>
<evidence type="ECO:0000313" key="1">
    <source>
        <dbReference type="EMBL" id="KAK6739207.1"/>
    </source>
</evidence>
<reference evidence="1 2" key="1">
    <citation type="submission" date="2023-08" db="EMBL/GenBank/DDBJ databases">
        <title>A Necator americanus chromosomal reference genome.</title>
        <authorList>
            <person name="Ilik V."/>
            <person name="Petrzelkova K.J."/>
            <person name="Pardy F."/>
            <person name="Fuh T."/>
            <person name="Niatou-Singa F.S."/>
            <person name="Gouil Q."/>
            <person name="Baker L."/>
            <person name="Ritchie M.E."/>
            <person name="Jex A.R."/>
            <person name="Gazzola D."/>
            <person name="Li H."/>
            <person name="Toshio Fujiwara R."/>
            <person name="Zhan B."/>
            <person name="Aroian R.V."/>
            <person name="Pafco B."/>
            <person name="Schwarz E.M."/>
        </authorList>
    </citation>
    <scope>NUCLEOTIDE SEQUENCE [LARGE SCALE GENOMIC DNA]</scope>
    <source>
        <strain evidence="1 2">Aroian</strain>
        <tissue evidence="1">Whole animal</tissue>
    </source>
</reference>
<dbReference type="EMBL" id="JAVFWL010000002">
    <property type="protein sequence ID" value="KAK6739207.1"/>
    <property type="molecule type" value="Genomic_DNA"/>
</dbReference>
<dbReference type="InterPro" id="IPR029044">
    <property type="entry name" value="Nucleotide-diphossugar_trans"/>
</dbReference>
<sequence length="405" mass="48009">MRFNENRWTRAVSDWVPRDIERTTGRPPTRSDFFTKSFKETYDALRVSRERRNHLATLARDRDKWMNYWRPLDQFEDQRESGYFKYPERKDMGHCPPHFGKVSVFVAYSGQTGQQIYAFAQKTLQCYLKGTNYTLFLVDLDSDPIIQERCKAHGNVFYKKHCAAALYLPKTDWMLVIDADTGVINPNHCIEEWIDERVSIILYERFFNLEFAAGNYIVKNTMFGNNFLRKWSEYEFKQPKSYNGYDQGGLMMLLLESLIPEAVKEQNICHHYWKKASNYSTYMATVMCVRLSLGATTVWPGKVRFYRRTKVFTRDGWSTDQKWSDEDFMFHGWKTTNNLTWVTVFESKIDFNLCGKGIVGWKWHEETKITSAEMRSMFLQQEKHYLSQFPQEGRVNPLLDVLNIL</sequence>
<name>A0ABR1CLF0_NECAM</name>
<comment type="caution">
    <text evidence="1">The sequence shown here is derived from an EMBL/GenBank/DDBJ whole genome shotgun (WGS) entry which is preliminary data.</text>
</comment>
<keyword evidence="2" id="KW-1185">Reference proteome</keyword>
<proteinExistence type="predicted"/>
<gene>
    <name evidence="1" type="primary">Necator_chrII.g8752</name>
    <name evidence="1" type="ORF">RB195_020957</name>
</gene>
<evidence type="ECO:0000313" key="2">
    <source>
        <dbReference type="Proteomes" id="UP001303046"/>
    </source>
</evidence>
<dbReference type="InterPro" id="IPR004988">
    <property type="entry name" value="DUF273"/>
</dbReference>
<dbReference type="Gene3D" id="3.90.550.10">
    <property type="entry name" value="Spore Coat Polysaccharide Biosynthesis Protein SpsA, Chain A"/>
    <property type="match status" value="1"/>
</dbReference>
<dbReference type="PANTHER" id="PTHR31562">
    <property type="entry name" value="PROTEIN CBG18972"/>
    <property type="match status" value="1"/>
</dbReference>
<dbReference type="PANTHER" id="PTHR31562:SF8">
    <property type="entry name" value="ALPHA-1,6-MANNOSYLTRANSFERASE"/>
    <property type="match status" value="1"/>
</dbReference>
<organism evidence="1 2">
    <name type="scientific">Necator americanus</name>
    <name type="common">Human hookworm</name>
    <dbReference type="NCBI Taxonomy" id="51031"/>
    <lineage>
        <taxon>Eukaryota</taxon>
        <taxon>Metazoa</taxon>
        <taxon>Ecdysozoa</taxon>
        <taxon>Nematoda</taxon>
        <taxon>Chromadorea</taxon>
        <taxon>Rhabditida</taxon>
        <taxon>Rhabditina</taxon>
        <taxon>Rhabditomorpha</taxon>
        <taxon>Strongyloidea</taxon>
        <taxon>Ancylostomatidae</taxon>
        <taxon>Bunostominae</taxon>
        <taxon>Necator</taxon>
    </lineage>
</organism>
<protein>
    <submittedName>
        <fullName evidence="1">Uncharacterized protein</fullName>
    </submittedName>
</protein>
<dbReference type="Proteomes" id="UP001303046">
    <property type="component" value="Unassembled WGS sequence"/>
</dbReference>
<dbReference type="Pfam" id="PF03314">
    <property type="entry name" value="DUF273"/>
    <property type="match status" value="1"/>
</dbReference>